<dbReference type="Gene3D" id="3.60.40.10">
    <property type="entry name" value="PPM-type phosphatase domain"/>
    <property type="match status" value="1"/>
</dbReference>
<dbReference type="InterPro" id="IPR011623">
    <property type="entry name" value="7TMR_DISM_rcpt_extracell_dom1"/>
</dbReference>
<feature type="transmembrane region" description="Helical" evidence="2">
    <location>
        <begin position="303"/>
        <end position="324"/>
    </location>
</feature>
<dbReference type="EMBL" id="CP072648">
    <property type="protein sequence ID" value="QUW01976.1"/>
    <property type="molecule type" value="Genomic_DNA"/>
</dbReference>
<dbReference type="PANTHER" id="PTHR43156">
    <property type="entry name" value="STAGE II SPORULATION PROTEIN E-RELATED"/>
    <property type="match status" value="1"/>
</dbReference>
<name>A0ABX8B4S6_9BACT</name>
<protein>
    <submittedName>
        <fullName evidence="4">SpoIIE family protein phosphatase</fullName>
    </submittedName>
</protein>
<keyword evidence="1" id="KW-0378">Hydrolase</keyword>
<feature type="transmembrane region" description="Helical" evidence="2">
    <location>
        <begin position="380"/>
        <end position="403"/>
    </location>
</feature>
<dbReference type="SUPFAM" id="SSF49785">
    <property type="entry name" value="Galactose-binding domain-like"/>
    <property type="match status" value="1"/>
</dbReference>
<keyword evidence="2" id="KW-0812">Transmembrane</keyword>
<feature type="transmembrane region" description="Helical" evidence="2">
    <location>
        <begin position="271"/>
        <end position="291"/>
    </location>
</feature>
<proteinExistence type="predicted"/>
<dbReference type="InterPro" id="IPR008979">
    <property type="entry name" value="Galactose-bd-like_sf"/>
</dbReference>
<dbReference type="Pfam" id="PF07228">
    <property type="entry name" value="SpoIIE"/>
    <property type="match status" value="1"/>
</dbReference>
<reference evidence="4 5" key="1">
    <citation type="submission" date="2021-03" db="EMBL/GenBank/DDBJ databases">
        <title>Genomic and phenotypic characterization of Chloracidobacterium isolates provides evidence for multiple species.</title>
        <authorList>
            <person name="Saini M.K."/>
            <person name="Costas A.M.G."/>
            <person name="Tank M."/>
            <person name="Bryant D.A."/>
        </authorList>
    </citation>
    <scope>NUCLEOTIDE SEQUENCE [LARGE SCALE GENOMIC DNA]</scope>
    <source>
        <strain evidence="4 5">BV2-C</strain>
    </source>
</reference>
<keyword evidence="2" id="KW-1133">Transmembrane helix</keyword>
<evidence type="ECO:0000256" key="2">
    <source>
        <dbReference type="SAM" id="Phobius"/>
    </source>
</evidence>
<evidence type="ECO:0000256" key="1">
    <source>
        <dbReference type="ARBA" id="ARBA00022801"/>
    </source>
</evidence>
<evidence type="ECO:0000313" key="5">
    <source>
        <dbReference type="Proteomes" id="UP000676506"/>
    </source>
</evidence>
<dbReference type="InterPro" id="IPR052016">
    <property type="entry name" value="Bact_Sigma-Reg"/>
</dbReference>
<evidence type="ECO:0000313" key="4">
    <source>
        <dbReference type="EMBL" id="QUW01976.1"/>
    </source>
</evidence>
<dbReference type="PANTHER" id="PTHR43156:SF9">
    <property type="entry name" value="HAMP DOMAIN-CONTAINING PROTEIN"/>
    <property type="match status" value="1"/>
</dbReference>
<keyword evidence="2" id="KW-0472">Membrane</keyword>
<organism evidence="4 5">
    <name type="scientific">Chloracidobacterium validum</name>
    <dbReference type="NCBI Taxonomy" id="2821543"/>
    <lineage>
        <taxon>Bacteria</taxon>
        <taxon>Pseudomonadati</taxon>
        <taxon>Acidobacteriota</taxon>
        <taxon>Terriglobia</taxon>
        <taxon>Terriglobales</taxon>
        <taxon>Acidobacteriaceae</taxon>
        <taxon>Chloracidobacterium</taxon>
    </lineage>
</organism>
<feature type="transmembrane region" description="Helical" evidence="2">
    <location>
        <begin position="210"/>
        <end position="229"/>
    </location>
</feature>
<dbReference type="InterPro" id="IPR001932">
    <property type="entry name" value="PPM-type_phosphatase-like_dom"/>
</dbReference>
<dbReference type="Proteomes" id="UP000676506">
    <property type="component" value="Chromosome 1"/>
</dbReference>
<dbReference type="RefSeq" id="WP_211427867.1">
    <property type="nucleotide sequence ID" value="NZ_CP072648.1"/>
</dbReference>
<feature type="transmembrane region" description="Helical" evidence="2">
    <location>
        <begin position="330"/>
        <end position="348"/>
    </location>
</feature>
<dbReference type="SMART" id="SM00331">
    <property type="entry name" value="PP2C_SIG"/>
    <property type="match status" value="1"/>
</dbReference>
<dbReference type="Gene3D" id="2.60.120.260">
    <property type="entry name" value="Galactose-binding domain-like"/>
    <property type="match status" value="1"/>
</dbReference>
<sequence>MIWLWLGWLSSQGSVFALESFSPEHLARSLRLEQPISLDGRWRFQTGDDLRWAMSSWDDIPWPQISVAQSWGKQGYRGYAGVAWYRRTVPLPPAAPGSGTGLGLALAGVDWASYEVFVNGHLVGRFGRWAATDAFAIPHPQYFFVPAEVIVPDQPLVIAIRFWQLPASMRRTPQGGGFEGGLFLLGNATQVGQAVHLAIAERKQAQVGDLVLALVFLLAGFFHLLFFLRRRSQREYFWFGLFAILFGLNWYGAGARWWASEWIDYVTLWRLNSFTIAIFLVPQACFLWTLFGRKMGWFVKAYLWLLTLSAITVVIIPGVTFSLLTSTPRVLLALLFPLLSVILVVVEARRGNPEARTIGIGLLISVACSLNDILGVRLGLYATVSLAHVGLGAILLSMALSLANRFARVYGELDALNHNLEDKVRQRTAVIAQQRDALEQKQVELTASLTYAQRIQQALLPGADDLARIGGCGAFVFFLPRDIVSGDFYWIHHTAHGVYVGVGDCTGHGVPGAFMALIGIDLLNRLVVDTPAPGLLLERLDLAVRRALRQEQNSPAATDDGMEVALCYIEHGTARLIFAGARRPLYVVPMDGALQEIKGTRRSIGGDRRGQRRAFLEWSAQLSTIRAFYLASDGFTDQNGVLASRNFGTNRFRALLERLAALPPAVQQAELVQTFEQYRQEAAQRDDVTVLGVQWQA</sequence>
<feature type="transmembrane region" description="Helical" evidence="2">
    <location>
        <begin position="236"/>
        <end position="259"/>
    </location>
</feature>
<dbReference type="Pfam" id="PF07695">
    <property type="entry name" value="7TMR-DISM_7TM"/>
    <property type="match status" value="1"/>
</dbReference>
<gene>
    <name evidence="4" type="ORF">J8C06_06240</name>
</gene>
<keyword evidence="5" id="KW-1185">Reference proteome</keyword>
<accession>A0ABX8B4S6</accession>
<feature type="domain" description="PPM-type phosphatase" evidence="3">
    <location>
        <begin position="469"/>
        <end position="695"/>
    </location>
</feature>
<dbReference type="InterPro" id="IPR036457">
    <property type="entry name" value="PPM-type-like_dom_sf"/>
</dbReference>
<evidence type="ECO:0000259" key="3">
    <source>
        <dbReference type="SMART" id="SM00331"/>
    </source>
</evidence>